<feature type="region of interest" description="Disordered" evidence="6">
    <location>
        <begin position="98"/>
        <end position="291"/>
    </location>
</feature>
<feature type="compositionally biased region" description="Polar residues" evidence="6">
    <location>
        <begin position="254"/>
        <end position="269"/>
    </location>
</feature>
<feature type="compositionally biased region" description="Low complexity" evidence="6">
    <location>
        <begin position="449"/>
        <end position="475"/>
    </location>
</feature>
<dbReference type="SMART" id="SM00132">
    <property type="entry name" value="LIM"/>
    <property type="match status" value="2"/>
</dbReference>
<dbReference type="CDD" id="cd08368">
    <property type="entry name" value="LIM"/>
    <property type="match status" value="1"/>
</dbReference>
<feature type="compositionally biased region" description="Polar residues" evidence="6">
    <location>
        <begin position="220"/>
        <end position="246"/>
    </location>
</feature>
<keyword evidence="3 5" id="KW-0862">Zinc</keyword>
<sequence length="812" mass="87846">MSAGNLQLVRRTLPFMQVIIANLVARSFVANAVTSSAASEIELSKTNLGGRRCMGIETWKSRPAITDRSYKGQYVLLCLMPSIRLSFSNRLPPDRPFLQPNNGFAGNGSLVPSPLSTSPGPRSPLRDVQRSQTTPIPSVPPLSPTASSGEDIPNFPLPRSMSGRRVNGMTLKEAISAPPAPSPGYADAMGMNLERPPHSAHLPLTQGAPPPPPLPKDNDTSYGNGHQHTMSMDSKSSYRTSLASTRYDNRNSKRSTAMSSRRPSFSSVTRAGYRYEDDIPPIPPDPRHFLHQSVFSDSSMSEVSANREAKSEVHSGFDFGAGNASLKGDLDKPGASPLRVSSNTNSERLSSSRGSAELFFSSPAQSTYGPPLDLPDPDISRSASPAGSGKIEYKAFKPSGSDYLQPNPTDHNQQEEMHRKNSDASSESALSVSNFARALGLDIDDTVEDSTTSSESSPSETRSGTSLSSIQSDMSMSRRKPSDESRLGPVAEDRQIEPQAKANLVLDEDLHTESPTTLEPPRIPESLFSPDSPTDPALVGGGLSLIPERPPLPPIAHEVQEPRPMITRSATEPAPRPQQPRPRGPCRGCGETIMGKSISSADGRLTGRYHRACFVCFQCRTPFETNDFYVLNDRPYCAQHYHERNGSICAGCHNGIEGQYLETNERTGPGPADRQKFHPECLRCRTCQVDLKGEYFEWNGFVYCERDARRAAASVSPHRLRRPTMPSSPLAPPYGAPPASRGRPPPPGYPGRGGRGGFRPPPGSFDPYGPPPPGRGRGPHGGPPPPSPGGNLGPPSGPRRFPERRTTKLMMI</sequence>
<feature type="domain" description="LIM zinc-binding" evidence="7">
    <location>
        <begin position="584"/>
        <end position="647"/>
    </location>
</feature>
<dbReference type="Gene3D" id="2.10.110.10">
    <property type="entry name" value="Cysteine Rich Protein"/>
    <property type="match status" value="2"/>
</dbReference>
<dbReference type="PROSITE" id="PS50023">
    <property type="entry name" value="LIM_DOMAIN_2"/>
    <property type="match status" value="2"/>
</dbReference>
<feature type="region of interest" description="Disordered" evidence="6">
    <location>
        <begin position="713"/>
        <end position="812"/>
    </location>
</feature>
<feature type="compositionally biased region" description="Low complexity" evidence="6">
    <location>
        <begin position="341"/>
        <end position="353"/>
    </location>
</feature>
<keyword evidence="9" id="KW-1185">Reference proteome</keyword>
<keyword evidence="2" id="KW-0677">Repeat</keyword>
<evidence type="ECO:0000313" key="9">
    <source>
        <dbReference type="Proteomes" id="UP001610563"/>
    </source>
</evidence>
<feature type="compositionally biased region" description="Pro residues" evidence="6">
    <location>
        <begin position="759"/>
        <end position="774"/>
    </location>
</feature>
<evidence type="ECO:0000256" key="1">
    <source>
        <dbReference type="ARBA" id="ARBA00022723"/>
    </source>
</evidence>
<comment type="caution">
    <text evidence="8">The sequence shown here is derived from an EMBL/GenBank/DDBJ whole genome shotgun (WGS) entry which is preliminary data.</text>
</comment>
<keyword evidence="4 5" id="KW-0440">LIM domain</keyword>
<reference evidence="8 9" key="1">
    <citation type="submission" date="2024-07" db="EMBL/GenBank/DDBJ databases">
        <title>Section-level genome sequencing and comparative genomics of Aspergillus sections Usti and Cavernicolus.</title>
        <authorList>
            <consortium name="Lawrence Berkeley National Laboratory"/>
            <person name="Nybo J.L."/>
            <person name="Vesth T.C."/>
            <person name="Theobald S."/>
            <person name="Frisvad J.C."/>
            <person name="Larsen T.O."/>
            <person name="Kjaerboelling I."/>
            <person name="Rothschild-Mancinelli K."/>
            <person name="Lyhne E.K."/>
            <person name="Kogle M.E."/>
            <person name="Barry K."/>
            <person name="Clum A."/>
            <person name="Na H."/>
            <person name="Ledsgaard L."/>
            <person name="Lin J."/>
            <person name="Lipzen A."/>
            <person name="Kuo A."/>
            <person name="Riley R."/>
            <person name="Mondo S."/>
            <person name="Labutti K."/>
            <person name="Haridas S."/>
            <person name="Pangalinan J."/>
            <person name="Salamov A.A."/>
            <person name="Simmons B.A."/>
            <person name="Magnuson J.K."/>
            <person name="Chen J."/>
            <person name="Drula E."/>
            <person name="Henrissat B."/>
            <person name="Wiebenga A."/>
            <person name="Lubbers R.J."/>
            <person name="Gomes A.C."/>
            <person name="Makela M.R."/>
            <person name="Stajich J."/>
            <person name="Grigoriev I.V."/>
            <person name="Mortensen U.H."/>
            <person name="De Vries R.P."/>
            <person name="Baker S.E."/>
            <person name="Andersen M.R."/>
        </authorList>
    </citation>
    <scope>NUCLEOTIDE SEQUENCE [LARGE SCALE GENOMIC DNA]</scope>
    <source>
        <strain evidence="8 9">CBS 209.92</strain>
    </source>
</reference>
<evidence type="ECO:0000313" key="8">
    <source>
        <dbReference type="EMBL" id="KAL2793848.1"/>
    </source>
</evidence>
<feature type="region of interest" description="Disordered" evidence="6">
    <location>
        <begin position="446"/>
        <end position="532"/>
    </location>
</feature>
<gene>
    <name evidence="8" type="ORF">BJX66DRAFT_218299</name>
</gene>
<feature type="region of interest" description="Disordered" evidence="6">
    <location>
        <begin position="568"/>
        <end position="589"/>
    </location>
</feature>
<protein>
    <recommendedName>
        <fullName evidence="7">LIM zinc-binding domain-containing protein</fullName>
    </recommendedName>
</protein>
<feature type="region of interest" description="Disordered" evidence="6">
    <location>
        <begin position="324"/>
        <end position="429"/>
    </location>
</feature>
<evidence type="ECO:0000256" key="3">
    <source>
        <dbReference type="ARBA" id="ARBA00022833"/>
    </source>
</evidence>
<feature type="domain" description="LIM zinc-binding" evidence="7">
    <location>
        <begin position="648"/>
        <end position="714"/>
    </location>
</feature>
<feature type="compositionally biased region" description="Basic and acidic residues" evidence="6">
    <location>
        <begin position="412"/>
        <end position="422"/>
    </location>
</feature>
<keyword evidence="1 5" id="KW-0479">Metal-binding</keyword>
<dbReference type="Pfam" id="PF00412">
    <property type="entry name" value="LIM"/>
    <property type="match status" value="2"/>
</dbReference>
<dbReference type="Proteomes" id="UP001610563">
    <property type="component" value="Unassembled WGS sequence"/>
</dbReference>
<proteinExistence type="predicted"/>
<dbReference type="EMBL" id="JBFTWV010000052">
    <property type="protein sequence ID" value="KAL2793848.1"/>
    <property type="molecule type" value="Genomic_DNA"/>
</dbReference>
<name>A0ABR4G492_9EURO</name>
<feature type="compositionally biased region" description="Pro residues" evidence="6">
    <location>
        <begin position="574"/>
        <end position="583"/>
    </location>
</feature>
<feature type="compositionally biased region" description="Polar residues" evidence="6">
    <location>
        <begin position="402"/>
        <end position="411"/>
    </location>
</feature>
<dbReference type="PANTHER" id="PTHR24205:SF16">
    <property type="entry name" value="GH01042P-RELATED"/>
    <property type="match status" value="1"/>
</dbReference>
<accession>A0ABR4G492</accession>
<evidence type="ECO:0000259" key="7">
    <source>
        <dbReference type="PROSITE" id="PS50023"/>
    </source>
</evidence>
<organism evidence="8 9">
    <name type="scientific">Aspergillus keveii</name>
    <dbReference type="NCBI Taxonomy" id="714993"/>
    <lineage>
        <taxon>Eukaryota</taxon>
        <taxon>Fungi</taxon>
        <taxon>Dikarya</taxon>
        <taxon>Ascomycota</taxon>
        <taxon>Pezizomycotina</taxon>
        <taxon>Eurotiomycetes</taxon>
        <taxon>Eurotiomycetidae</taxon>
        <taxon>Eurotiales</taxon>
        <taxon>Aspergillaceae</taxon>
        <taxon>Aspergillus</taxon>
        <taxon>Aspergillus subgen. Nidulantes</taxon>
    </lineage>
</organism>
<evidence type="ECO:0000256" key="4">
    <source>
        <dbReference type="ARBA" id="ARBA00023038"/>
    </source>
</evidence>
<evidence type="ECO:0000256" key="5">
    <source>
        <dbReference type="PROSITE-ProRule" id="PRU00125"/>
    </source>
</evidence>
<evidence type="ECO:0000256" key="6">
    <source>
        <dbReference type="SAM" id="MobiDB-lite"/>
    </source>
</evidence>
<evidence type="ECO:0000256" key="2">
    <source>
        <dbReference type="ARBA" id="ARBA00022737"/>
    </source>
</evidence>
<dbReference type="PANTHER" id="PTHR24205">
    <property type="entry name" value="FOUR AND A HALF LIM DOMAINS PROTEIN"/>
    <property type="match status" value="1"/>
</dbReference>
<dbReference type="CDD" id="cd09397">
    <property type="entry name" value="LIM1_UF1"/>
    <property type="match status" value="1"/>
</dbReference>
<dbReference type="SUPFAM" id="SSF57716">
    <property type="entry name" value="Glucocorticoid receptor-like (DNA-binding domain)"/>
    <property type="match status" value="1"/>
</dbReference>
<dbReference type="InterPro" id="IPR001781">
    <property type="entry name" value="Znf_LIM"/>
</dbReference>
<feature type="compositionally biased region" description="Basic and acidic residues" evidence="6">
    <location>
        <begin position="480"/>
        <end position="496"/>
    </location>
</feature>